<dbReference type="Pfam" id="PF16545">
    <property type="entry name" value="CCM2_C"/>
    <property type="match status" value="1"/>
</dbReference>
<dbReference type="InterPro" id="IPR032375">
    <property type="entry name" value="CCM2_C"/>
</dbReference>
<gene>
    <name evidence="2" type="ORF">OVA965_LOCUS45524</name>
    <name evidence="3" type="ORF">TMI583_LOCUS49089</name>
</gene>
<evidence type="ECO:0000313" key="3">
    <source>
        <dbReference type="EMBL" id="CAF4532106.1"/>
    </source>
</evidence>
<feature type="non-terminal residue" evidence="3">
    <location>
        <position position="93"/>
    </location>
</feature>
<dbReference type="EMBL" id="CAJOBA010104559">
    <property type="protein sequence ID" value="CAF4532106.1"/>
    <property type="molecule type" value="Genomic_DNA"/>
</dbReference>
<evidence type="ECO:0000313" key="4">
    <source>
        <dbReference type="Proteomes" id="UP000682733"/>
    </source>
</evidence>
<accession>A0A8S2Y4G1</accession>
<evidence type="ECO:0000313" key="2">
    <source>
        <dbReference type="EMBL" id="CAF1666389.1"/>
    </source>
</evidence>
<sequence>LQKELNQEELTKFGDLLSRWQAEKITFRSFVEQTSNLYGESRLYLLNEMEHFAPVEEQIWFEEFLKDLNVNTTTSSTETLLLEEQSGNSNTQI</sequence>
<dbReference type="EMBL" id="CAJNOK010072472">
    <property type="protein sequence ID" value="CAF1666389.1"/>
    <property type="molecule type" value="Genomic_DNA"/>
</dbReference>
<organism evidence="3 4">
    <name type="scientific">Didymodactylos carnosus</name>
    <dbReference type="NCBI Taxonomy" id="1234261"/>
    <lineage>
        <taxon>Eukaryota</taxon>
        <taxon>Metazoa</taxon>
        <taxon>Spiralia</taxon>
        <taxon>Gnathifera</taxon>
        <taxon>Rotifera</taxon>
        <taxon>Eurotatoria</taxon>
        <taxon>Bdelloidea</taxon>
        <taxon>Philodinida</taxon>
        <taxon>Philodinidae</taxon>
        <taxon>Didymodactylos</taxon>
    </lineage>
</organism>
<reference evidence="3" key="1">
    <citation type="submission" date="2021-02" db="EMBL/GenBank/DDBJ databases">
        <authorList>
            <person name="Nowell W R."/>
        </authorList>
    </citation>
    <scope>NUCLEOTIDE SEQUENCE</scope>
</reference>
<feature type="domain" description="Cerebral cavernous malformations 2 harmonin-homology" evidence="1">
    <location>
        <begin position="1"/>
        <end position="72"/>
    </location>
</feature>
<evidence type="ECO:0000259" key="1">
    <source>
        <dbReference type="Pfam" id="PF16545"/>
    </source>
</evidence>
<comment type="caution">
    <text evidence="3">The sequence shown here is derived from an EMBL/GenBank/DDBJ whole genome shotgun (WGS) entry which is preliminary data.</text>
</comment>
<proteinExistence type="predicted"/>
<dbReference type="Gene3D" id="1.20.1160.20">
    <property type="match status" value="1"/>
</dbReference>
<dbReference type="AlphaFoldDB" id="A0A8S2Y4G1"/>
<protein>
    <recommendedName>
        <fullName evidence="1">Cerebral cavernous malformations 2 harmonin-homology domain-containing protein</fullName>
    </recommendedName>
</protein>
<name>A0A8S2Y4G1_9BILA</name>
<dbReference type="Proteomes" id="UP000677228">
    <property type="component" value="Unassembled WGS sequence"/>
</dbReference>
<dbReference type="Proteomes" id="UP000682733">
    <property type="component" value="Unassembled WGS sequence"/>
</dbReference>